<reference evidence="5" key="3">
    <citation type="journal article" date="2021" name="Int. J. Parasitol.">
        <title>Comparative analysis of gene expression between Babesia bovis blood stages and kinetes allowed by improved genome annotation.</title>
        <authorList>
            <person name="Ueti M.W."/>
            <person name="Johnson W.C."/>
            <person name="Kappmeyer L.S."/>
            <person name="Herndon D.R."/>
            <person name="Mousel M.R."/>
            <person name="Reif K.E."/>
            <person name="Taus N.S."/>
            <person name="Ifeonu O.O."/>
            <person name="Silva J.C."/>
            <person name="Suarez C.E."/>
            <person name="Brayton K.A."/>
        </authorList>
    </citation>
    <scope>NUCLEOTIDE SEQUENCE [LARGE SCALE GENOMIC DNA]</scope>
</reference>
<dbReference type="GO" id="GO:0015937">
    <property type="term" value="P:coenzyme A biosynthetic process"/>
    <property type="evidence" value="ECO:0007669"/>
    <property type="project" value="UniProtKB-KW"/>
</dbReference>
<keyword evidence="1" id="KW-0173">Coenzyme A biosynthesis</keyword>
<evidence type="ECO:0000259" key="3">
    <source>
        <dbReference type="Pfam" id="PF02441"/>
    </source>
</evidence>
<keyword evidence="5" id="KW-1185">Reference proteome</keyword>
<dbReference type="eggNOG" id="KOG0672">
    <property type="taxonomic scope" value="Eukaryota"/>
</dbReference>
<dbReference type="GO" id="GO:0010181">
    <property type="term" value="F:FMN binding"/>
    <property type="evidence" value="ECO:0007669"/>
    <property type="project" value="TreeGrafter"/>
</dbReference>
<proteinExistence type="inferred from homology"/>
<comment type="caution">
    <text evidence="4">The sequence shown here is derived from an EMBL/GenBank/DDBJ whole genome shotgun (WGS) entry which is preliminary data.</text>
</comment>
<evidence type="ECO:0000256" key="1">
    <source>
        <dbReference type="ARBA" id="ARBA00022993"/>
    </source>
</evidence>
<dbReference type="InterPro" id="IPR036551">
    <property type="entry name" value="Flavin_trans-like"/>
</dbReference>
<dbReference type="KEGG" id="bbo:BBOV_II006900"/>
<accession>A7AUM9</accession>
<dbReference type="Pfam" id="PF02441">
    <property type="entry name" value="Flavoprotein"/>
    <property type="match status" value="1"/>
</dbReference>
<evidence type="ECO:0000313" key="5">
    <source>
        <dbReference type="Proteomes" id="UP000002173"/>
    </source>
</evidence>
<evidence type="ECO:0000256" key="2">
    <source>
        <dbReference type="ARBA" id="ARBA00038350"/>
    </source>
</evidence>
<sequence length="190" mass="21144">MGDTKRVLIGVTGSVAAIKIPDIVAELRSLVVKNGHDIEIRIVATSKALEYFDASLRCEGVELYSDKDILSPYTRGDPILHIELRRWSDIFVLCPLDCNTLGKLAHGLCDNLLTDVARCWDFNKPIWVYPCMNPLMYEHPLTAKQLDTLRSFGVKVIEPIVKLVICGEYGPGGLPPTDEIAGDIYKTLFP</sequence>
<dbReference type="OMA" id="KGLACGD"/>
<dbReference type="GO" id="GO:0071513">
    <property type="term" value="C:phosphopantothenoylcysteine decarboxylase complex"/>
    <property type="evidence" value="ECO:0007669"/>
    <property type="project" value="TreeGrafter"/>
</dbReference>
<dbReference type="Gene3D" id="3.40.50.1950">
    <property type="entry name" value="Flavin prenyltransferase-like"/>
    <property type="match status" value="1"/>
</dbReference>
<gene>
    <name evidence="4" type="ORF">BBOV_II006900</name>
</gene>
<name>A7AUM9_BABBO</name>
<dbReference type="PANTHER" id="PTHR14359:SF6">
    <property type="entry name" value="PHOSPHOPANTOTHENOYLCYSTEINE DECARBOXYLASE"/>
    <property type="match status" value="1"/>
</dbReference>
<protein>
    <submittedName>
        <fullName evidence="4">Flavoprotein domain containing protein</fullName>
    </submittedName>
</protein>
<dbReference type="Proteomes" id="UP000002173">
    <property type="component" value="Unassembled WGS sequence"/>
</dbReference>
<reference evidence="4 5" key="1">
    <citation type="journal article" date="2007" name="PLoS Pathog.">
        <title>Genome sequence of Babesia bovis and comparative analysis of apicomplexan hemoprotozoa.</title>
        <authorList>
            <person name="Brayton K.A."/>
            <person name="Lau A.O.T."/>
            <person name="Herndon D.R."/>
            <person name="Hannick L."/>
            <person name="Kappmeyer L.S."/>
            <person name="Berens S.J."/>
            <person name="Bidwell S.L."/>
            <person name="Brown W.C."/>
            <person name="Crabtree J."/>
            <person name="Fadrosh D."/>
            <person name="Feldblum T."/>
            <person name="Forberger H.A."/>
            <person name="Haas B.J."/>
            <person name="Howell J.M."/>
            <person name="Khouri H."/>
            <person name="Koo H."/>
            <person name="Mann D.J."/>
            <person name="Norimine J."/>
            <person name="Paulsen I.T."/>
            <person name="Radune D."/>
            <person name="Ren Q."/>
            <person name="Smith R.K. Jr."/>
            <person name="Suarez C.E."/>
            <person name="White O."/>
            <person name="Wortman J.R."/>
            <person name="Knowles D.P. Jr."/>
            <person name="McElwain T.F."/>
            <person name="Nene V.M."/>
        </authorList>
    </citation>
    <scope>NUCLEOTIDE SEQUENCE [LARGE SCALE GENOMIC DNA]</scope>
    <source>
        <strain evidence="4">T2Bo</strain>
    </source>
</reference>
<dbReference type="SUPFAM" id="SSF52507">
    <property type="entry name" value="Homo-oligomeric flavin-containing Cys decarboxylases, HFCD"/>
    <property type="match status" value="1"/>
</dbReference>
<dbReference type="STRING" id="5865.A7AUM9"/>
<evidence type="ECO:0000313" key="4">
    <source>
        <dbReference type="EMBL" id="EDO06640.1"/>
    </source>
</evidence>
<dbReference type="FunCoup" id="A7AUM9">
    <property type="interactions" value="146"/>
</dbReference>
<reference evidence="5" key="2">
    <citation type="journal article" date="2020" name="Data Brief">
        <title>Transcriptome dataset of Babesia bovis life stages within vertebrate and invertebrate hosts.</title>
        <authorList>
            <person name="Ueti M.W."/>
            <person name="Johnson W.C."/>
            <person name="Kappmeyer L.S."/>
            <person name="Herndon D.R."/>
            <person name="Mousel M.R."/>
            <person name="Reif K.E."/>
            <person name="Taus N.S."/>
            <person name="Ifeonu O.O."/>
            <person name="Silva J.C."/>
            <person name="Suarez C.E."/>
            <person name="Brayton K.A."/>
        </authorList>
    </citation>
    <scope>NUCLEOTIDE SEQUENCE [LARGE SCALE GENOMIC DNA]</scope>
</reference>
<dbReference type="AlphaFoldDB" id="A7AUM9"/>
<dbReference type="InterPro" id="IPR003382">
    <property type="entry name" value="Flavoprotein"/>
</dbReference>
<dbReference type="RefSeq" id="XP_001610208.1">
    <property type="nucleotide sequence ID" value="XM_001610158.1"/>
</dbReference>
<dbReference type="GeneID" id="5478442"/>
<dbReference type="EMBL" id="AAXT01000003">
    <property type="protein sequence ID" value="EDO06640.1"/>
    <property type="molecule type" value="Genomic_DNA"/>
</dbReference>
<organism evidence="4 5">
    <name type="scientific">Babesia bovis</name>
    <dbReference type="NCBI Taxonomy" id="5865"/>
    <lineage>
        <taxon>Eukaryota</taxon>
        <taxon>Sar</taxon>
        <taxon>Alveolata</taxon>
        <taxon>Apicomplexa</taxon>
        <taxon>Aconoidasida</taxon>
        <taxon>Piroplasmida</taxon>
        <taxon>Babesiidae</taxon>
        <taxon>Babesia</taxon>
    </lineage>
</organism>
<dbReference type="PANTHER" id="PTHR14359">
    <property type="entry name" value="HOMO-OLIGOMERIC FLAVIN CONTAINING CYS DECARBOXYLASE FAMILY"/>
    <property type="match status" value="1"/>
</dbReference>
<comment type="similarity">
    <text evidence="2">Belongs to the HFCD (homooligomeric flavin containing Cys decarboxylase) superfamily.</text>
</comment>
<dbReference type="GO" id="GO:0004633">
    <property type="term" value="F:phosphopantothenoylcysteine decarboxylase activity"/>
    <property type="evidence" value="ECO:0007669"/>
    <property type="project" value="TreeGrafter"/>
</dbReference>
<feature type="domain" description="Flavoprotein" evidence="3">
    <location>
        <begin position="5"/>
        <end position="162"/>
    </location>
</feature>
<dbReference type="InParanoid" id="A7AUM9"/>
<dbReference type="VEuPathDB" id="PiroplasmaDB:BBOV_II006900"/>